<dbReference type="Pfam" id="PF04127">
    <property type="entry name" value="DFP"/>
    <property type="match status" value="1"/>
</dbReference>
<keyword evidence="3" id="KW-1185">Reference proteome</keyword>
<dbReference type="SUPFAM" id="SSF102645">
    <property type="entry name" value="CoaB-like"/>
    <property type="match status" value="1"/>
</dbReference>
<dbReference type="RefSeq" id="WP_185693125.1">
    <property type="nucleotide sequence ID" value="NZ_JACHVA010000090.1"/>
</dbReference>
<sequence length="223" mass="24368">MSFSSPLRCVITAGPTREPIDPVRYISNPSTGKMGYAIAQAAVDAGWTVDLVSGPTHLREPEECILYPVVTGEEMYHQVDALFDACDILIMTAAIVDFRPKSPLAHKEKKGDAQLNIEMEPVIDVLKTVSQRKKDQFLVGFAAETNDLENYAMRKLKEKNLDLIAANLIGSGSGFALDSNILTILGPDGFREKWPAASKESLGRDLVALVTRKMEEGRTLSGS</sequence>
<protein>
    <submittedName>
        <fullName evidence="2">Phosphopantothenoylcysteine decarboxylase</fullName>
    </submittedName>
</protein>
<dbReference type="InterPro" id="IPR035929">
    <property type="entry name" value="CoaB-like_sf"/>
</dbReference>
<feature type="domain" description="DNA/pantothenate metabolism flavoprotein C-terminal" evidence="1">
    <location>
        <begin position="8"/>
        <end position="211"/>
    </location>
</feature>
<dbReference type="EMBL" id="JACHVA010000090">
    <property type="protein sequence ID" value="MBC2602439.1"/>
    <property type="molecule type" value="Genomic_DNA"/>
</dbReference>
<comment type="caution">
    <text evidence="2">The sequence shown here is derived from an EMBL/GenBank/DDBJ whole genome shotgun (WGS) entry which is preliminary data.</text>
</comment>
<dbReference type="GO" id="GO:0003824">
    <property type="term" value="F:catalytic activity"/>
    <property type="evidence" value="ECO:0007669"/>
    <property type="project" value="UniProtKB-ARBA"/>
</dbReference>
<dbReference type="Proteomes" id="UP000525652">
    <property type="component" value="Unassembled WGS sequence"/>
</dbReference>
<organism evidence="2 3">
    <name type="scientific">Puniceicoccus vermicola</name>
    <dbReference type="NCBI Taxonomy" id="388746"/>
    <lineage>
        <taxon>Bacteria</taxon>
        <taxon>Pseudomonadati</taxon>
        <taxon>Verrucomicrobiota</taxon>
        <taxon>Opitutia</taxon>
        <taxon>Puniceicoccales</taxon>
        <taxon>Puniceicoccaceae</taxon>
        <taxon>Puniceicoccus</taxon>
    </lineage>
</organism>
<accession>A0A7X1AZ52</accession>
<gene>
    <name evidence="2" type="ORF">H5P30_11685</name>
</gene>
<evidence type="ECO:0000313" key="2">
    <source>
        <dbReference type="EMBL" id="MBC2602439.1"/>
    </source>
</evidence>
<dbReference type="Gene3D" id="3.40.50.10300">
    <property type="entry name" value="CoaB-like"/>
    <property type="match status" value="1"/>
</dbReference>
<dbReference type="InterPro" id="IPR007085">
    <property type="entry name" value="DNA/pantothenate-metab_flavo_C"/>
</dbReference>
<proteinExistence type="predicted"/>
<dbReference type="AlphaFoldDB" id="A0A7X1AZ52"/>
<evidence type="ECO:0000259" key="1">
    <source>
        <dbReference type="Pfam" id="PF04127"/>
    </source>
</evidence>
<name>A0A7X1AZ52_9BACT</name>
<reference evidence="2 3" key="1">
    <citation type="submission" date="2020-07" db="EMBL/GenBank/DDBJ databases">
        <authorList>
            <person name="Feng X."/>
        </authorList>
    </citation>
    <scope>NUCLEOTIDE SEQUENCE [LARGE SCALE GENOMIC DNA]</scope>
    <source>
        <strain evidence="2 3">JCM14086</strain>
    </source>
</reference>
<evidence type="ECO:0000313" key="3">
    <source>
        <dbReference type="Proteomes" id="UP000525652"/>
    </source>
</evidence>
<dbReference type="GO" id="GO:0015937">
    <property type="term" value="P:coenzyme A biosynthetic process"/>
    <property type="evidence" value="ECO:0007669"/>
    <property type="project" value="UniProtKB-ARBA"/>
</dbReference>